<dbReference type="GO" id="GO:0004725">
    <property type="term" value="F:protein tyrosine phosphatase activity"/>
    <property type="evidence" value="ECO:0007669"/>
    <property type="project" value="InterPro"/>
</dbReference>
<name>A0AAN9BMV9_9CAEN</name>
<dbReference type="Proteomes" id="UP001374579">
    <property type="component" value="Unassembled WGS sequence"/>
</dbReference>
<feature type="domain" description="Tyrosine-protein phosphatase" evidence="4">
    <location>
        <begin position="1"/>
        <end position="205"/>
    </location>
</feature>
<proteinExistence type="predicted"/>
<protein>
    <submittedName>
        <fullName evidence="6">Uncharacterized protein</fullName>
    </submittedName>
</protein>
<dbReference type="InterPro" id="IPR000387">
    <property type="entry name" value="Tyr_Pase_dom"/>
</dbReference>
<dbReference type="InterPro" id="IPR003595">
    <property type="entry name" value="Tyr_Pase_cat"/>
</dbReference>
<dbReference type="InterPro" id="IPR029021">
    <property type="entry name" value="Prot-tyrosine_phosphatase-like"/>
</dbReference>
<dbReference type="PANTHER" id="PTHR46957:SF3">
    <property type="entry name" value="CYTOKINE RECEPTOR"/>
    <property type="match status" value="1"/>
</dbReference>
<dbReference type="SMART" id="SM00194">
    <property type="entry name" value="PTPc"/>
    <property type="match status" value="1"/>
</dbReference>
<dbReference type="PROSITE" id="PS00383">
    <property type="entry name" value="TYR_PHOSPHATASE_1"/>
    <property type="match status" value="1"/>
</dbReference>
<evidence type="ECO:0000259" key="4">
    <source>
        <dbReference type="PROSITE" id="PS50055"/>
    </source>
</evidence>
<evidence type="ECO:0000313" key="7">
    <source>
        <dbReference type="Proteomes" id="UP001374579"/>
    </source>
</evidence>
<dbReference type="Gene3D" id="3.90.190.10">
    <property type="entry name" value="Protein tyrosine phosphatase superfamily"/>
    <property type="match status" value="1"/>
</dbReference>
<dbReference type="SMART" id="SM00404">
    <property type="entry name" value="PTPc_motif"/>
    <property type="match status" value="1"/>
</dbReference>
<dbReference type="SUPFAM" id="SSF52799">
    <property type="entry name" value="(Phosphotyrosine protein) phosphatases II"/>
    <property type="match status" value="1"/>
</dbReference>
<dbReference type="GO" id="GO:0016020">
    <property type="term" value="C:membrane"/>
    <property type="evidence" value="ECO:0007669"/>
    <property type="project" value="UniProtKB-SubCell"/>
</dbReference>
<accession>A0AAN9BMV9</accession>
<evidence type="ECO:0000256" key="3">
    <source>
        <dbReference type="ARBA" id="ARBA00023180"/>
    </source>
</evidence>
<reference evidence="6 7" key="1">
    <citation type="submission" date="2024-02" db="EMBL/GenBank/DDBJ databases">
        <title>Chromosome-scale genome assembly of the rough periwinkle Littorina saxatilis.</title>
        <authorList>
            <person name="De Jode A."/>
            <person name="Faria R."/>
            <person name="Formenti G."/>
            <person name="Sims Y."/>
            <person name="Smith T.P."/>
            <person name="Tracey A."/>
            <person name="Wood J.M.D."/>
            <person name="Zagrodzka Z.B."/>
            <person name="Johannesson K."/>
            <person name="Butlin R.K."/>
            <person name="Leder E.H."/>
        </authorList>
    </citation>
    <scope>NUCLEOTIDE SEQUENCE [LARGE SCALE GENOMIC DNA]</scope>
    <source>
        <strain evidence="6">Snail1</strain>
        <tissue evidence="6">Muscle</tissue>
    </source>
</reference>
<keyword evidence="7" id="KW-1185">Reference proteome</keyword>
<dbReference type="Pfam" id="PF00102">
    <property type="entry name" value="Y_phosphatase"/>
    <property type="match status" value="1"/>
</dbReference>
<dbReference type="InterPro" id="IPR016130">
    <property type="entry name" value="Tyr_Pase_AS"/>
</dbReference>
<sequence length="225" mass="26047">MTFRHMISQGENSQREFIAAQGPLPGTIDDFWRMVWENRVSVMVMLTQCVEKGRTKCEKYWPDEGVQEIYGDLVVHLRSQSVLPDYIIRVIDITHGSQSRMIKHFHFMRWPDHGCPEKTSMLLSFVSSVRAHMPHSDTGPMLVHCSAGVGRTGTFIALDQLLRQIHRQTTEVDMFGLVLTMRDHRTQMVQTENQYIYIHDCLADALAKDQESDDDQSYAEDDERE</sequence>
<keyword evidence="1" id="KW-0812">Transmembrane</keyword>
<organism evidence="6 7">
    <name type="scientific">Littorina saxatilis</name>
    <dbReference type="NCBI Taxonomy" id="31220"/>
    <lineage>
        <taxon>Eukaryota</taxon>
        <taxon>Metazoa</taxon>
        <taxon>Spiralia</taxon>
        <taxon>Lophotrochozoa</taxon>
        <taxon>Mollusca</taxon>
        <taxon>Gastropoda</taxon>
        <taxon>Caenogastropoda</taxon>
        <taxon>Littorinimorpha</taxon>
        <taxon>Littorinoidea</taxon>
        <taxon>Littorinidae</taxon>
        <taxon>Littorina</taxon>
    </lineage>
</organism>
<keyword evidence="2" id="KW-1133">Transmembrane helix</keyword>
<dbReference type="PANTHER" id="PTHR46957">
    <property type="entry name" value="CYTOKINE RECEPTOR"/>
    <property type="match status" value="1"/>
</dbReference>
<dbReference type="InterPro" id="IPR050713">
    <property type="entry name" value="RTP_Phos/Ushers"/>
</dbReference>
<dbReference type="PROSITE" id="PS50056">
    <property type="entry name" value="TYR_PHOSPHATASE_2"/>
    <property type="match status" value="1"/>
</dbReference>
<dbReference type="InterPro" id="IPR000242">
    <property type="entry name" value="PTP_cat"/>
</dbReference>
<dbReference type="AlphaFoldDB" id="A0AAN9BMV9"/>
<keyword evidence="3" id="KW-0325">Glycoprotein</keyword>
<dbReference type="EMBL" id="JBAMIC010000004">
    <property type="protein sequence ID" value="KAK7108051.1"/>
    <property type="molecule type" value="Genomic_DNA"/>
</dbReference>
<dbReference type="FunFam" id="3.90.190.10:FF:000185">
    <property type="entry name" value="Predicted protein"/>
    <property type="match status" value="1"/>
</dbReference>
<feature type="domain" description="Tyrosine specific protein phosphatases" evidence="5">
    <location>
        <begin position="123"/>
        <end position="196"/>
    </location>
</feature>
<dbReference type="PROSITE" id="PS50055">
    <property type="entry name" value="TYR_PHOSPHATASE_PTP"/>
    <property type="match status" value="1"/>
</dbReference>
<evidence type="ECO:0000256" key="2">
    <source>
        <dbReference type="ARBA" id="ARBA00022989"/>
    </source>
</evidence>
<evidence type="ECO:0000256" key="1">
    <source>
        <dbReference type="ARBA" id="ARBA00022692"/>
    </source>
</evidence>
<evidence type="ECO:0000259" key="5">
    <source>
        <dbReference type="PROSITE" id="PS50056"/>
    </source>
</evidence>
<dbReference type="PRINTS" id="PR00700">
    <property type="entry name" value="PRTYPHPHTASE"/>
</dbReference>
<comment type="caution">
    <text evidence="6">The sequence shown here is derived from an EMBL/GenBank/DDBJ whole genome shotgun (WGS) entry which is preliminary data.</text>
</comment>
<keyword evidence="2" id="KW-0472">Membrane</keyword>
<gene>
    <name evidence="6" type="ORF">V1264_015853</name>
</gene>
<evidence type="ECO:0000313" key="6">
    <source>
        <dbReference type="EMBL" id="KAK7108051.1"/>
    </source>
</evidence>